<dbReference type="PANTHER" id="PTHR47510:SF3">
    <property type="entry name" value="ENDO_EXONUCLEASE_PHOSPHATASE DOMAIN-CONTAINING PROTEIN"/>
    <property type="match status" value="1"/>
</dbReference>
<evidence type="ECO:0000313" key="1">
    <source>
        <dbReference type="EMBL" id="CAH1240863.1"/>
    </source>
</evidence>
<accession>A0A8J9W8W9</accession>
<reference evidence="1" key="1">
    <citation type="submission" date="2022-01" db="EMBL/GenBank/DDBJ databases">
        <authorList>
            <person name="Braso-Vives M."/>
        </authorList>
    </citation>
    <scope>NUCLEOTIDE SEQUENCE</scope>
</reference>
<dbReference type="AlphaFoldDB" id="A0A8J9W8W9"/>
<proteinExistence type="predicted"/>
<dbReference type="Proteomes" id="UP000838412">
    <property type="component" value="Chromosome 11"/>
</dbReference>
<name>A0A8J9W8W9_BRALA</name>
<dbReference type="OrthoDB" id="411173at2759"/>
<sequence>METATMKILDAVAEKVGSLSFRKATFILHIIQHTGLPQLTLEKMDEDAMESCTDGNILQLLDEHHCYDPAASQAVCNRLAKLKEQNVVHKLSKTALPLFCIGQIKLKLRQLNGRKAAGPDNIPPWVLKQFHEELAPFISDLFNSCVEHCIFPQPDLRRLVYIPFSGPKISDVGGAQARVELKAMRDEEPLSSCVRTLIWIGQKFREKGWKEVLQQGEVWAREMPNVLKDTLINYGILHWYTSKDTW</sequence>
<keyword evidence="2" id="KW-1185">Reference proteome</keyword>
<protein>
    <submittedName>
        <fullName evidence="1">Hypp6135 protein</fullName>
    </submittedName>
</protein>
<organism evidence="1 2">
    <name type="scientific">Branchiostoma lanceolatum</name>
    <name type="common">Common lancelet</name>
    <name type="synonym">Amphioxus lanceolatum</name>
    <dbReference type="NCBI Taxonomy" id="7740"/>
    <lineage>
        <taxon>Eukaryota</taxon>
        <taxon>Metazoa</taxon>
        <taxon>Chordata</taxon>
        <taxon>Cephalochordata</taxon>
        <taxon>Leptocardii</taxon>
        <taxon>Amphioxiformes</taxon>
        <taxon>Branchiostomatidae</taxon>
        <taxon>Branchiostoma</taxon>
    </lineage>
</organism>
<gene>
    <name evidence="1" type="primary">Hypp6135</name>
    <name evidence="1" type="ORF">BLAG_LOCUS4680</name>
</gene>
<dbReference type="EMBL" id="OV696696">
    <property type="protein sequence ID" value="CAH1240863.1"/>
    <property type="molecule type" value="Genomic_DNA"/>
</dbReference>
<dbReference type="PANTHER" id="PTHR47510">
    <property type="entry name" value="REVERSE TRANSCRIPTASE DOMAIN-CONTAINING PROTEIN"/>
    <property type="match status" value="1"/>
</dbReference>
<evidence type="ECO:0000313" key="2">
    <source>
        <dbReference type="Proteomes" id="UP000838412"/>
    </source>
</evidence>